<dbReference type="EMBL" id="JAAXLA010000034">
    <property type="protein sequence ID" value="NMH99285.1"/>
    <property type="molecule type" value="Genomic_DNA"/>
</dbReference>
<evidence type="ECO:0000313" key="7">
    <source>
        <dbReference type="Proteomes" id="UP000820669"/>
    </source>
</evidence>
<dbReference type="PANTHER" id="PTHR47704:SF1">
    <property type="entry name" value="POTASSIUM TRANSPORTER KIMA"/>
    <property type="match status" value="1"/>
</dbReference>
<dbReference type="InterPro" id="IPR002293">
    <property type="entry name" value="AA/rel_permease1"/>
</dbReference>
<dbReference type="InterPro" id="IPR053153">
    <property type="entry name" value="APC_K+_Transporter"/>
</dbReference>
<protein>
    <submittedName>
        <fullName evidence="6">APC family permease</fullName>
    </submittedName>
</protein>
<feature type="transmembrane region" description="Helical" evidence="5">
    <location>
        <begin position="308"/>
        <end position="332"/>
    </location>
</feature>
<feature type="transmembrane region" description="Helical" evidence="5">
    <location>
        <begin position="424"/>
        <end position="442"/>
    </location>
</feature>
<evidence type="ECO:0000256" key="1">
    <source>
        <dbReference type="ARBA" id="ARBA00004141"/>
    </source>
</evidence>
<evidence type="ECO:0000313" key="6">
    <source>
        <dbReference type="EMBL" id="NMH99285.1"/>
    </source>
</evidence>
<feature type="transmembrane region" description="Helical" evidence="5">
    <location>
        <begin position="169"/>
        <end position="190"/>
    </location>
</feature>
<feature type="transmembrane region" description="Helical" evidence="5">
    <location>
        <begin position="210"/>
        <end position="233"/>
    </location>
</feature>
<dbReference type="Pfam" id="PF13520">
    <property type="entry name" value="AA_permease_2"/>
    <property type="match status" value="1"/>
</dbReference>
<evidence type="ECO:0000256" key="5">
    <source>
        <dbReference type="SAM" id="Phobius"/>
    </source>
</evidence>
<comment type="subcellular location">
    <subcellularLocation>
        <location evidence="1">Membrane</location>
        <topology evidence="1">Multi-pass membrane protein</topology>
    </subcellularLocation>
</comment>
<accession>A0ABX1SDV0</accession>
<keyword evidence="2 5" id="KW-0812">Transmembrane</keyword>
<evidence type="ECO:0000256" key="2">
    <source>
        <dbReference type="ARBA" id="ARBA00022692"/>
    </source>
</evidence>
<name>A0ABX1SDV0_9PSEU</name>
<gene>
    <name evidence="6" type="ORF">HF526_18495</name>
</gene>
<keyword evidence="4 5" id="KW-0472">Membrane</keyword>
<feature type="transmembrane region" description="Helical" evidence="5">
    <location>
        <begin position="254"/>
        <end position="279"/>
    </location>
</feature>
<feature type="transmembrane region" description="Helical" evidence="5">
    <location>
        <begin position="448"/>
        <end position="466"/>
    </location>
</feature>
<feature type="transmembrane region" description="Helical" evidence="5">
    <location>
        <begin position="381"/>
        <end position="403"/>
    </location>
</feature>
<dbReference type="Gene3D" id="1.20.1740.10">
    <property type="entry name" value="Amino acid/polyamine transporter I"/>
    <property type="match status" value="1"/>
</dbReference>
<organism evidence="6 7">
    <name type="scientific">Pseudonocardia acidicola</name>
    <dbReference type="NCBI Taxonomy" id="2724939"/>
    <lineage>
        <taxon>Bacteria</taxon>
        <taxon>Bacillati</taxon>
        <taxon>Actinomycetota</taxon>
        <taxon>Actinomycetes</taxon>
        <taxon>Pseudonocardiales</taxon>
        <taxon>Pseudonocardiaceae</taxon>
        <taxon>Pseudonocardia</taxon>
    </lineage>
</organism>
<evidence type="ECO:0000256" key="3">
    <source>
        <dbReference type="ARBA" id="ARBA00022989"/>
    </source>
</evidence>
<dbReference type="RefSeq" id="WP_169382773.1">
    <property type="nucleotide sequence ID" value="NZ_JAAXLA010000034.1"/>
</dbReference>
<keyword evidence="7" id="KW-1185">Reference proteome</keyword>
<evidence type="ECO:0000256" key="4">
    <source>
        <dbReference type="ARBA" id="ARBA00023136"/>
    </source>
</evidence>
<feature type="transmembrane region" description="Helical" evidence="5">
    <location>
        <begin position="140"/>
        <end position="157"/>
    </location>
</feature>
<keyword evidence="3 5" id="KW-1133">Transmembrane helix</keyword>
<dbReference type="PANTHER" id="PTHR47704">
    <property type="entry name" value="POTASSIUM TRANSPORTER KIMA"/>
    <property type="match status" value="1"/>
</dbReference>
<feature type="transmembrane region" description="Helical" evidence="5">
    <location>
        <begin position="353"/>
        <end position="375"/>
    </location>
</feature>
<reference evidence="6 7" key="1">
    <citation type="submission" date="2020-04" db="EMBL/GenBank/DDBJ databases">
        <authorList>
            <person name="Klaysubun C."/>
            <person name="Duangmal K."/>
            <person name="Lipun K."/>
        </authorList>
    </citation>
    <scope>NUCLEOTIDE SEQUENCE [LARGE SCALE GENOMIC DNA]</scope>
    <source>
        <strain evidence="6 7">K10HN5</strain>
    </source>
</reference>
<comment type="caution">
    <text evidence="6">The sequence shown here is derived from an EMBL/GenBank/DDBJ whole genome shotgun (WGS) entry which is preliminary data.</text>
</comment>
<feature type="transmembrane region" description="Helical" evidence="5">
    <location>
        <begin position="108"/>
        <end position="134"/>
    </location>
</feature>
<dbReference type="Proteomes" id="UP000820669">
    <property type="component" value="Unassembled WGS sequence"/>
</dbReference>
<proteinExistence type="predicted"/>
<feature type="transmembrane region" description="Helical" evidence="5">
    <location>
        <begin position="48"/>
        <end position="81"/>
    </location>
</feature>
<sequence>MVGVLKRLVVGRPLRSAHLGETLLPKWLALPIFCSDPISSVAYATEQIVLVLAAGGLAALTLTPWVGLAVALVLAVVVASYRQTCYAYPNGGGAFAVSKENLGETAALIAASALLVDYVMTVAVSVVSGVVAITSAFRSLAPHAVLISVAFVTVLVLGNLRGTKESGKLFAVPTYAFVGLTFLMFAVAIVKDLTVGLPPAETANIPLEQTVHVGGVFTLILLLRAFASGCTALTGVEAISNGVPAFRKPKSRNAAMTLVMMGGLAISMFGGITLLALVLNAHANPDGNPSVISQIAASVFGGSSALFFLYQAATAGILILAANTAFNGFPVLASILAHNRYLPRQLHNRGDRLVFSNGVLLLAGFAAALIVGFDANIDKLIQLYIIGVFTSFTLSQFGMVRHWSSVLASGAEGLSRGRIRRSQAVNLLGATTTAVVLVIVFATKITHGAWLAVAAMIVAFFLMRGINRYYARVEERIRPDDTPTTLPSRVRGVVLVSRMNKPALRALAFARSTRPDGLEAMTLAVDEDETRELLEEWRRREIPVPLKVLEAPYRDAVRPLLDYVIKLRSTAPRTVVAVYIPEYVTTRWWQNLLHNQTALRFKARLLFVPGVVVVNVPYQLDVADQGWLGDQPSLAAAATAPAAGAGEPA</sequence>